<comment type="caution">
    <text evidence="2">The sequence shown here is derived from an EMBL/GenBank/DDBJ whole genome shotgun (WGS) entry which is preliminary data.</text>
</comment>
<evidence type="ECO:0000313" key="3">
    <source>
        <dbReference type="Proteomes" id="UP000310158"/>
    </source>
</evidence>
<evidence type="ECO:0008006" key="4">
    <source>
        <dbReference type="Google" id="ProtNLM"/>
    </source>
</evidence>
<proteinExistence type="predicted"/>
<protein>
    <recommendedName>
        <fullName evidence="4">Ubiquitin 3 binding protein But2 C-terminal domain-containing protein</fullName>
    </recommendedName>
</protein>
<keyword evidence="3" id="KW-1185">Reference proteome</keyword>
<dbReference type="OrthoDB" id="61113at2759"/>
<reference evidence="2 3" key="1">
    <citation type="submission" date="2019-02" db="EMBL/GenBank/DDBJ databases">
        <title>Genome sequencing of the rare red list fungi Bondarzewia mesenterica.</title>
        <authorList>
            <person name="Buettner E."/>
            <person name="Kellner H."/>
        </authorList>
    </citation>
    <scope>NUCLEOTIDE SEQUENCE [LARGE SCALE GENOMIC DNA]</scope>
    <source>
        <strain evidence="2 3">DSM 108281</strain>
    </source>
</reference>
<keyword evidence="1" id="KW-0812">Transmembrane</keyword>
<keyword evidence="1" id="KW-1133">Transmembrane helix</keyword>
<feature type="transmembrane region" description="Helical" evidence="1">
    <location>
        <begin position="36"/>
        <end position="57"/>
    </location>
</feature>
<gene>
    <name evidence="2" type="ORF">EW146_g149</name>
</gene>
<sequence>MPVQSYRLLPSSSDGVDEHIFDSDDKHPPLATARPVYLRFCVLICFLCTLVNIALTFKSNTTPSPSLLSSSLTREDIQHLRRPSQFIGLENVRRPSPPVAKQFDNYPILLSQVDQAEESKVFDNEQRRYMSHAGTISPEYGRVLVNRTISTIIQFRAIDFGMETCELRVLLPSSITKSPILPGQGEKGEIGETLSLHRLNASTPLNVRTLSYRTRPPPVSKVADIRLSPENNTSWHRKFSCASEQVLTFELACSSISQGDDCNLQWWQNKEDPNPAFDNMTQAEIGGALWMWRICVDMANLDTAVIFHNNFVGPKRETS</sequence>
<evidence type="ECO:0000256" key="1">
    <source>
        <dbReference type="SAM" id="Phobius"/>
    </source>
</evidence>
<dbReference type="Proteomes" id="UP000310158">
    <property type="component" value="Unassembled WGS sequence"/>
</dbReference>
<name>A0A4S4MA42_9AGAM</name>
<keyword evidence="1" id="KW-0472">Membrane</keyword>
<dbReference type="AlphaFoldDB" id="A0A4S4MA42"/>
<accession>A0A4S4MA42</accession>
<dbReference type="EMBL" id="SGPL01000003">
    <property type="protein sequence ID" value="THH21391.1"/>
    <property type="molecule type" value="Genomic_DNA"/>
</dbReference>
<organism evidence="2 3">
    <name type="scientific">Bondarzewia mesenterica</name>
    <dbReference type="NCBI Taxonomy" id="1095465"/>
    <lineage>
        <taxon>Eukaryota</taxon>
        <taxon>Fungi</taxon>
        <taxon>Dikarya</taxon>
        <taxon>Basidiomycota</taxon>
        <taxon>Agaricomycotina</taxon>
        <taxon>Agaricomycetes</taxon>
        <taxon>Russulales</taxon>
        <taxon>Bondarzewiaceae</taxon>
        <taxon>Bondarzewia</taxon>
    </lineage>
</organism>
<evidence type="ECO:0000313" key="2">
    <source>
        <dbReference type="EMBL" id="THH21391.1"/>
    </source>
</evidence>